<name>A0A4U8T625_9HELI</name>
<organism evidence="1 2">
    <name type="scientific">Helicobacter jaachi</name>
    <dbReference type="NCBI Taxonomy" id="1677920"/>
    <lineage>
        <taxon>Bacteria</taxon>
        <taxon>Pseudomonadati</taxon>
        <taxon>Campylobacterota</taxon>
        <taxon>Epsilonproteobacteria</taxon>
        <taxon>Campylobacterales</taxon>
        <taxon>Helicobacteraceae</taxon>
        <taxon>Helicobacter</taxon>
    </lineage>
</organism>
<accession>A0A4U8T625</accession>
<proteinExistence type="predicted"/>
<protein>
    <recommendedName>
        <fullName evidence="3">Formyl transferase N-terminal domain-containing protein</fullName>
    </recommendedName>
</protein>
<keyword evidence="2" id="KW-1185">Reference proteome</keyword>
<dbReference type="SUPFAM" id="SSF53328">
    <property type="entry name" value="Formyltransferase"/>
    <property type="match status" value="1"/>
</dbReference>
<dbReference type="EMBL" id="JRPR02000014">
    <property type="protein sequence ID" value="TLD94898.1"/>
    <property type="molecule type" value="Genomic_DNA"/>
</dbReference>
<reference evidence="1 2" key="1">
    <citation type="journal article" date="2014" name="Genome Announc.">
        <title>Draft genome sequences of eight enterohepatic helicobacter species isolated from both laboratory and wild rodents.</title>
        <authorList>
            <person name="Sheh A."/>
            <person name="Shen Z."/>
            <person name="Fox J.G."/>
        </authorList>
    </citation>
    <scope>NUCLEOTIDE SEQUENCE [LARGE SCALE GENOMIC DNA]</scope>
    <source>
        <strain evidence="1 2">MIT 09-6949</strain>
    </source>
</reference>
<sequence length="284" mass="31831">MRYLAKHINKELLALDMVVKQVFNAPEHLRDFIQSLRDFAQQSTPLNLKPKPTITLMPDIAMIYALTARSQIYLDSMLSEGIAPSFVLVLSPDAASADSILQKCAHFGVQAHIIESSEINASEVFDYIARLKQTYMIYSGFGGGILAPKYFTLGKYFIHIHAGELPAYRGSTTCYYSLLEQGSISASAMFLNAKLDCGDVIAHFGLDTKALRALKNTDIDTTIEPYIRAQSLICALKDFMQNTRFTPQKQDFTQGETYYRIHPILKHLAMFVCFGQCNTQRSAT</sequence>
<dbReference type="Proteomes" id="UP000029733">
    <property type="component" value="Unassembled WGS sequence"/>
</dbReference>
<dbReference type="RefSeq" id="WP_034356895.1">
    <property type="nucleotide sequence ID" value="NZ_JRPR02000014.1"/>
</dbReference>
<gene>
    <name evidence="1" type="ORF">LS71_008960</name>
</gene>
<evidence type="ECO:0000313" key="2">
    <source>
        <dbReference type="Proteomes" id="UP000029733"/>
    </source>
</evidence>
<dbReference type="AlphaFoldDB" id="A0A4U8T625"/>
<comment type="caution">
    <text evidence="1">The sequence shown here is derived from an EMBL/GenBank/DDBJ whole genome shotgun (WGS) entry which is preliminary data.</text>
</comment>
<dbReference type="STRING" id="1677920.LS71_08990"/>
<evidence type="ECO:0000313" key="1">
    <source>
        <dbReference type="EMBL" id="TLD94898.1"/>
    </source>
</evidence>
<dbReference type="InterPro" id="IPR036477">
    <property type="entry name" value="Formyl_transf_N_sf"/>
</dbReference>
<dbReference type="Gene3D" id="3.40.50.170">
    <property type="entry name" value="Formyl transferase, N-terminal domain"/>
    <property type="match status" value="1"/>
</dbReference>
<dbReference type="OrthoDB" id="467573at2"/>
<evidence type="ECO:0008006" key="3">
    <source>
        <dbReference type="Google" id="ProtNLM"/>
    </source>
</evidence>